<reference evidence="2 3" key="1">
    <citation type="submission" date="2015-01" db="EMBL/GenBank/DDBJ databases">
        <title>The Genome Sequence of Capronia semiimmersa CBS27337.</title>
        <authorList>
            <consortium name="The Broad Institute Genomics Platform"/>
            <person name="Cuomo C."/>
            <person name="de Hoog S."/>
            <person name="Gorbushina A."/>
            <person name="Stielow B."/>
            <person name="Teixiera M."/>
            <person name="Abouelleil A."/>
            <person name="Chapman S.B."/>
            <person name="Priest M."/>
            <person name="Young S.K."/>
            <person name="Wortman J."/>
            <person name="Nusbaum C."/>
            <person name="Birren B."/>
        </authorList>
    </citation>
    <scope>NUCLEOTIDE SEQUENCE [LARGE SCALE GENOMIC DNA]</scope>
    <source>
        <strain evidence="2 3">CBS 27337</strain>
    </source>
</reference>
<evidence type="ECO:0000313" key="3">
    <source>
        <dbReference type="Proteomes" id="UP000054266"/>
    </source>
</evidence>
<sequence>MKLTAFFSALCLTGAVLALPTASDLNVREPDPADTDTVSFVPCTRAFCGGGYIKRDDGSSASLPLYIKRDGTSQTLYIRDTQAPGTDTVSFVPCARAFCGGGYIK</sequence>
<proteinExistence type="predicted"/>
<dbReference type="AlphaFoldDB" id="A0A0D2F2Q3"/>
<protein>
    <submittedName>
        <fullName evidence="2">Uncharacterized protein</fullName>
    </submittedName>
</protein>
<organism evidence="2 3">
    <name type="scientific">Phialophora macrospora</name>
    <dbReference type="NCBI Taxonomy" id="1851006"/>
    <lineage>
        <taxon>Eukaryota</taxon>
        <taxon>Fungi</taxon>
        <taxon>Dikarya</taxon>
        <taxon>Ascomycota</taxon>
        <taxon>Pezizomycotina</taxon>
        <taxon>Eurotiomycetes</taxon>
        <taxon>Chaetothyriomycetidae</taxon>
        <taxon>Chaetothyriales</taxon>
        <taxon>Herpotrichiellaceae</taxon>
        <taxon>Phialophora</taxon>
    </lineage>
</organism>
<feature type="signal peptide" evidence="1">
    <location>
        <begin position="1"/>
        <end position="18"/>
    </location>
</feature>
<name>A0A0D2F2Q3_9EURO</name>
<dbReference type="Proteomes" id="UP000054266">
    <property type="component" value="Unassembled WGS sequence"/>
</dbReference>
<accession>A0A0D2F2Q3</accession>
<feature type="chain" id="PRO_5002241800" evidence="1">
    <location>
        <begin position="19"/>
        <end position="105"/>
    </location>
</feature>
<evidence type="ECO:0000256" key="1">
    <source>
        <dbReference type="SAM" id="SignalP"/>
    </source>
</evidence>
<evidence type="ECO:0000313" key="2">
    <source>
        <dbReference type="EMBL" id="KIW62223.1"/>
    </source>
</evidence>
<gene>
    <name evidence="2" type="ORF">PV04_10418</name>
</gene>
<keyword evidence="1" id="KW-0732">Signal</keyword>
<dbReference type="HOGENOM" id="CLU_2236293_0_0_1"/>
<dbReference type="EMBL" id="KN846963">
    <property type="protein sequence ID" value="KIW62223.1"/>
    <property type="molecule type" value="Genomic_DNA"/>
</dbReference>
<keyword evidence="3" id="KW-1185">Reference proteome</keyword>